<protein>
    <submittedName>
        <fullName evidence="1">Uncharacterized protein</fullName>
    </submittedName>
</protein>
<gene>
    <name evidence="1" type="ORF">HGM15179_008663</name>
</gene>
<accession>A0A8K1LLQ1</accession>
<reference evidence="1" key="1">
    <citation type="submission" date="2019-04" db="EMBL/GenBank/DDBJ databases">
        <title>Genome assembly of Zosterops borbonicus 15179.</title>
        <authorList>
            <person name="Leroy T."/>
            <person name="Anselmetti Y."/>
            <person name="Tilak M.-K."/>
            <person name="Nabholz B."/>
        </authorList>
    </citation>
    <scope>NUCLEOTIDE SEQUENCE</scope>
    <source>
        <strain evidence="1">HGM_15179</strain>
        <tissue evidence="1">Muscle</tissue>
    </source>
</reference>
<organism evidence="1 2">
    <name type="scientific">Zosterops borbonicus</name>
    <dbReference type="NCBI Taxonomy" id="364589"/>
    <lineage>
        <taxon>Eukaryota</taxon>
        <taxon>Metazoa</taxon>
        <taxon>Chordata</taxon>
        <taxon>Craniata</taxon>
        <taxon>Vertebrata</taxon>
        <taxon>Euteleostomi</taxon>
        <taxon>Archelosauria</taxon>
        <taxon>Archosauria</taxon>
        <taxon>Dinosauria</taxon>
        <taxon>Saurischia</taxon>
        <taxon>Theropoda</taxon>
        <taxon>Coelurosauria</taxon>
        <taxon>Aves</taxon>
        <taxon>Neognathae</taxon>
        <taxon>Neoaves</taxon>
        <taxon>Telluraves</taxon>
        <taxon>Australaves</taxon>
        <taxon>Passeriformes</taxon>
        <taxon>Sylvioidea</taxon>
        <taxon>Zosteropidae</taxon>
        <taxon>Zosterops</taxon>
    </lineage>
</organism>
<dbReference type="EMBL" id="SWJQ01000224">
    <property type="protein sequence ID" value="TRZ18422.1"/>
    <property type="molecule type" value="Genomic_DNA"/>
</dbReference>
<keyword evidence="2" id="KW-1185">Reference proteome</keyword>
<name>A0A8K1LLQ1_9PASS</name>
<comment type="caution">
    <text evidence="1">The sequence shown here is derived from an EMBL/GenBank/DDBJ whole genome shotgun (WGS) entry which is preliminary data.</text>
</comment>
<dbReference type="OrthoDB" id="10623566at2759"/>
<dbReference type="AlphaFoldDB" id="A0A8K1LLQ1"/>
<evidence type="ECO:0000313" key="2">
    <source>
        <dbReference type="Proteomes" id="UP000796761"/>
    </source>
</evidence>
<evidence type="ECO:0000313" key="1">
    <source>
        <dbReference type="EMBL" id="TRZ18422.1"/>
    </source>
</evidence>
<sequence>MRGGGSRQSIAPYFEKAIRLPTVVVKIKNYVPEIGPFPDNKPKKGTQKSNFEEFGDGLVLLIRQSLDQSHSGNCVLGKQAPSALFHVIPSEPSKRCLTYLDSVENIYRQHHGSSSNDFFSSIFSLQMHQPGEPQRAQDWIKNPAFRKTSGENECFSSDGHGPNFSRPETQSCSSLYCIPSHSADVLLGFSDDITVLQLR</sequence>
<dbReference type="Proteomes" id="UP000796761">
    <property type="component" value="Unassembled WGS sequence"/>
</dbReference>
<proteinExistence type="predicted"/>